<evidence type="ECO:0000313" key="4">
    <source>
        <dbReference type="Proteomes" id="UP000215914"/>
    </source>
</evidence>
<keyword evidence="2" id="KW-0472">Membrane</keyword>
<proteinExistence type="predicted"/>
<reference evidence="3" key="2">
    <citation type="submission" date="2020-06" db="EMBL/GenBank/DDBJ databases">
        <title>Helianthus annuus Genome sequencing and assembly Release 2.</title>
        <authorList>
            <person name="Gouzy J."/>
            <person name="Langlade N."/>
            <person name="Munos S."/>
        </authorList>
    </citation>
    <scope>NUCLEOTIDE SEQUENCE</scope>
    <source>
        <tissue evidence="3">Leaves</tissue>
    </source>
</reference>
<feature type="compositionally biased region" description="Polar residues" evidence="1">
    <location>
        <begin position="173"/>
        <end position="192"/>
    </location>
</feature>
<dbReference type="Proteomes" id="UP000215914">
    <property type="component" value="Unassembled WGS sequence"/>
</dbReference>
<comment type="caution">
    <text evidence="3">The sequence shown here is derived from an EMBL/GenBank/DDBJ whole genome shotgun (WGS) entry which is preliminary data.</text>
</comment>
<name>A0A9K3EES8_HELAN</name>
<accession>A0A9K3EES8</accession>
<gene>
    <name evidence="3" type="ORF">HanXRQr2_Chr13g0572391</name>
</gene>
<feature type="transmembrane region" description="Helical" evidence="2">
    <location>
        <begin position="16"/>
        <end position="38"/>
    </location>
</feature>
<protein>
    <submittedName>
        <fullName evidence="3">Uncharacterized protein</fullName>
    </submittedName>
</protein>
<feature type="region of interest" description="Disordered" evidence="1">
    <location>
        <begin position="154"/>
        <end position="192"/>
    </location>
</feature>
<feature type="region of interest" description="Disordered" evidence="1">
    <location>
        <begin position="218"/>
        <end position="292"/>
    </location>
</feature>
<keyword evidence="4" id="KW-1185">Reference proteome</keyword>
<organism evidence="3 4">
    <name type="scientific">Helianthus annuus</name>
    <name type="common">Common sunflower</name>
    <dbReference type="NCBI Taxonomy" id="4232"/>
    <lineage>
        <taxon>Eukaryota</taxon>
        <taxon>Viridiplantae</taxon>
        <taxon>Streptophyta</taxon>
        <taxon>Embryophyta</taxon>
        <taxon>Tracheophyta</taxon>
        <taxon>Spermatophyta</taxon>
        <taxon>Magnoliopsida</taxon>
        <taxon>eudicotyledons</taxon>
        <taxon>Gunneridae</taxon>
        <taxon>Pentapetalae</taxon>
        <taxon>asterids</taxon>
        <taxon>campanulids</taxon>
        <taxon>Asterales</taxon>
        <taxon>Asteraceae</taxon>
        <taxon>Asteroideae</taxon>
        <taxon>Heliantheae alliance</taxon>
        <taxon>Heliantheae</taxon>
        <taxon>Helianthus</taxon>
    </lineage>
</organism>
<evidence type="ECO:0000313" key="3">
    <source>
        <dbReference type="EMBL" id="KAF5772066.1"/>
    </source>
</evidence>
<keyword evidence="2" id="KW-1133">Transmembrane helix</keyword>
<reference evidence="3" key="1">
    <citation type="journal article" date="2017" name="Nature">
        <title>The sunflower genome provides insights into oil metabolism, flowering and Asterid evolution.</title>
        <authorList>
            <person name="Badouin H."/>
            <person name="Gouzy J."/>
            <person name="Grassa C.J."/>
            <person name="Murat F."/>
            <person name="Staton S.E."/>
            <person name="Cottret L."/>
            <person name="Lelandais-Briere C."/>
            <person name="Owens G.L."/>
            <person name="Carrere S."/>
            <person name="Mayjonade B."/>
            <person name="Legrand L."/>
            <person name="Gill N."/>
            <person name="Kane N.C."/>
            <person name="Bowers J.E."/>
            <person name="Hubner S."/>
            <person name="Bellec A."/>
            <person name="Berard A."/>
            <person name="Berges H."/>
            <person name="Blanchet N."/>
            <person name="Boniface M.C."/>
            <person name="Brunel D."/>
            <person name="Catrice O."/>
            <person name="Chaidir N."/>
            <person name="Claudel C."/>
            <person name="Donnadieu C."/>
            <person name="Faraut T."/>
            <person name="Fievet G."/>
            <person name="Helmstetter N."/>
            <person name="King M."/>
            <person name="Knapp S.J."/>
            <person name="Lai Z."/>
            <person name="Le Paslier M.C."/>
            <person name="Lippi Y."/>
            <person name="Lorenzon L."/>
            <person name="Mandel J.R."/>
            <person name="Marage G."/>
            <person name="Marchand G."/>
            <person name="Marquand E."/>
            <person name="Bret-Mestries E."/>
            <person name="Morien E."/>
            <person name="Nambeesan S."/>
            <person name="Nguyen T."/>
            <person name="Pegot-Espagnet P."/>
            <person name="Pouilly N."/>
            <person name="Raftis F."/>
            <person name="Sallet E."/>
            <person name="Schiex T."/>
            <person name="Thomas J."/>
            <person name="Vandecasteele C."/>
            <person name="Vares D."/>
            <person name="Vear F."/>
            <person name="Vautrin S."/>
            <person name="Crespi M."/>
            <person name="Mangin B."/>
            <person name="Burke J.M."/>
            <person name="Salse J."/>
            <person name="Munos S."/>
            <person name="Vincourt P."/>
            <person name="Rieseberg L.H."/>
            <person name="Langlade N.B."/>
        </authorList>
    </citation>
    <scope>NUCLEOTIDE SEQUENCE</scope>
    <source>
        <tissue evidence="3">Leaves</tissue>
    </source>
</reference>
<dbReference type="EMBL" id="MNCJ02000328">
    <property type="protein sequence ID" value="KAF5772066.1"/>
    <property type="molecule type" value="Genomic_DNA"/>
</dbReference>
<keyword evidence="2" id="KW-0812">Transmembrane</keyword>
<feature type="compositionally biased region" description="Basic residues" evidence="1">
    <location>
        <begin position="157"/>
        <end position="168"/>
    </location>
</feature>
<dbReference type="PANTHER" id="PTHR31099">
    <property type="entry name" value="OS06G0165300 PROTEIN"/>
    <property type="match status" value="1"/>
</dbReference>
<evidence type="ECO:0000256" key="2">
    <source>
        <dbReference type="SAM" id="Phobius"/>
    </source>
</evidence>
<evidence type="ECO:0000256" key="1">
    <source>
        <dbReference type="SAM" id="MobiDB-lite"/>
    </source>
</evidence>
<dbReference type="Gramene" id="mRNA:HanXRQr2_Chr13g0572391">
    <property type="protein sequence ID" value="CDS:HanXRQr2_Chr13g0572391.1"/>
    <property type="gene ID" value="HanXRQr2_Chr13g0572391"/>
</dbReference>
<dbReference type="AlphaFoldDB" id="A0A9K3EES8"/>
<sequence>MLPLTFEIGFWNTKRFVCFGFLLYFTYLFIMIGGMILVSHTPRGNTPLVDFEGVTAFPTFVGSMGVRPIRSREPYWYEQIKGNFLYPPAGVFANPPSTTEGALLPKPRPLRGVTSVGKEILFLSSEESVGSSQEESSSWSKIFAGVLRDLGIDPKERPKKAAKKKIKKVTVDTGATSKKGGSSRVAATTQDKGTLRFRQSNLEDYVVTSDSLEGLSRIGEKKKSSATGLKSSVRAGSRIPEAGATPSSIALDEEEEEEHEREAAAKLVSRKRSREEAAAGAKPVQKAMGPVIGKQSSLRSLYKFSPG</sequence>
<dbReference type="PANTHER" id="PTHR31099:SF49">
    <property type="entry name" value="MYOSIN HEAVY CHAIN-LIKE PROTEIN"/>
    <property type="match status" value="1"/>
</dbReference>